<gene>
    <name evidence="1" type="ORF">MSG88_15370</name>
</gene>
<dbReference type="RefSeq" id="WP_317306868.1">
    <property type="nucleotide sequence ID" value="NZ_JAWJYY010000003.1"/>
</dbReference>
<evidence type="ECO:0000313" key="2">
    <source>
        <dbReference type="Proteomes" id="UP001284654"/>
    </source>
</evidence>
<dbReference type="EMBL" id="JAWJYY010000003">
    <property type="protein sequence ID" value="MDV4317098.1"/>
    <property type="molecule type" value="Genomic_DNA"/>
</dbReference>
<comment type="caution">
    <text evidence="1">The sequence shown here is derived from an EMBL/GenBank/DDBJ whole genome shotgun (WGS) entry which is preliminary data.</text>
</comment>
<proteinExistence type="predicted"/>
<sequence>MAKQELIKATKNLKNVTVIPKPSPDMAFQAFKMLADAHHEYRMTVQAETTKREAIHAWRDVNVGKIEQQTEFLKAYLSETFKERRHSIDEMFERLDKGIEAGNMDLVNVAMESITTIVKSSPLKEAEKIIQALNDPNIEKIEF</sequence>
<name>A0AAW8Z911_9GAMM</name>
<dbReference type="AlphaFoldDB" id="A0AAW8Z911"/>
<accession>A0AAW8Z911</accession>
<organism evidence="1 2">
    <name type="scientific">Acinetobacter indicus</name>
    <dbReference type="NCBI Taxonomy" id="756892"/>
    <lineage>
        <taxon>Bacteria</taxon>
        <taxon>Pseudomonadati</taxon>
        <taxon>Pseudomonadota</taxon>
        <taxon>Gammaproteobacteria</taxon>
        <taxon>Moraxellales</taxon>
        <taxon>Moraxellaceae</taxon>
        <taxon>Acinetobacter</taxon>
    </lineage>
</organism>
<evidence type="ECO:0000313" key="1">
    <source>
        <dbReference type="EMBL" id="MDV4317098.1"/>
    </source>
</evidence>
<dbReference type="Proteomes" id="UP001284654">
    <property type="component" value="Unassembled WGS sequence"/>
</dbReference>
<reference evidence="1" key="1">
    <citation type="submission" date="2023-10" db="EMBL/GenBank/DDBJ databases">
        <authorList>
            <person name="Sykes E.M.E."/>
            <person name="Khan I.U.H."/>
            <person name="Kumar A."/>
        </authorList>
    </citation>
    <scope>NUCLEOTIDE SEQUENCE</scope>
    <source>
        <strain evidence="1">IK5</strain>
    </source>
</reference>
<protein>
    <submittedName>
        <fullName evidence="1">Uncharacterized protein</fullName>
    </submittedName>
</protein>